<evidence type="ECO:0000259" key="9">
    <source>
        <dbReference type="Pfam" id="PF00535"/>
    </source>
</evidence>
<feature type="transmembrane region" description="Helical" evidence="8">
    <location>
        <begin position="295"/>
        <end position="316"/>
    </location>
</feature>
<evidence type="ECO:0008006" key="13">
    <source>
        <dbReference type="Google" id="ProtNLM"/>
    </source>
</evidence>
<evidence type="ECO:0000313" key="12">
    <source>
        <dbReference type="Proteomes" id="UP000182344"/>
    </source>
</evidence>
<reference evidence="11 12" key="1">
    <citation type="journal article" date="2016" name="Environ. Microbiol.">
        <title>Genomic resolution of a cold subsurface aquifer community provides metabolic insights for novel microbes adapted to high CO concentrations.</title>
        <authorList>
            <person name="Probst A.J."/>
            <person name="Castelle C.J."/>
            <person name="Singh A."/>
            <person name="Brown C.T."/>
            <person name="Anantharaman K."/>
            <person name="Sharon I."/>
            <person name="Hug L.A."/>
            <person name="Burstein D."/>
            <person name="Emerson J.B."/>
            <person name="Thomas B.C."/>
            <person name="Banfield J.F."/>
        </authorList>
    </citation>
    <scope>NUCLEOTIDE SEQUENCE [LARGE SCALE GENOMIC DNA]</scope>
    <source>
        <strain evidence="11">CG2_30_35_20</strain>
    </source>
</reference>
<protein>
    <recommendedName>
        <fullName evidence="13">Glycosyltransferase 2-like domain-containing protein</fullName>
    </recommendedName>
</protein>
<evidence type="ECO:0000256" key="5">
    <source>
        <dbReference type="ARBA" id="ARBA00022692"/>
    </source>
</evidence>
<gene>
    <name evidence="11" type="ORF">AUK05_00400</name>
</gene>
<name>A0A1J5I5W0_9BACT</name>
<dbReference type="PANTHER" id="PTHR43398:SF1">
    <property type="entry name" value="DOLICHOL-PHOSPHATE MANNOSYLTRANSFERASE SUBUNIT 1"/>
    <property type="match status" value="1"/>
</dbReference>
<proteinExistence type="inferred from homology"/>
<dbReference type="GO" id="GO:0000271">
    <property type="term" value="P:polysaccharide biosynthetic process"/>
    <property type="evidence" value="ECO:0007669"/>
    <property type="project" value="InterPro"/>
</dbReference>
<dbReference type="AlphaFoldDB" id="A0A1J5I5W0"/>
<keyword evidence="6 8" id="KW-1133">Transmembrane helix</keyword>
<evidence type="ECO:0000256" key="7">
    <source>
        <dbReference type="ARBA" id="ARBA00023136"/>
    </source>
</evidence>
<evidence type="ECO:0000256" key="3">
    <source>
        <dbReference type="ARBA" id="ARBA00022676"/>
    </source>
</evidence>
<comment type="similarity">
    <text evidence="2">Belongs to the glycosyltransferase 2 family.</text>
</comment>
<keyword evidence="5 8" id="KW-0812">Transmembrane</keyword>
<keyword evidence="3" id="KW-0328">Glycosyltransferase</keyword>
<comment type="caution">
    <text evidence="11">The sequence shown here is derived from an EMBL/GenBank/DDBJ whole genome shotgun (WGS) entry which is preliminary data.</text>
</comment>
<comment type="subcellular location">
    <subcellularLocation>
        <location evidence="1">Membrane</location>
        <topology evidence="1">Multi-pass membrane protein</topology>
    </subcellularLocation>
</comment>
<feature type="transmembrane region" description="Helical" evidence="8">
    <location>
        <begin position="262"/>
        <end position="283"/>
    </location>
</feature>
<dbReference type="Pfam" id="PF00535">
    <property type="entry name" value="Glycos_transf_2"/>
    <property type="match status" value="1"/>
</dbReference>
<dbReference type="Pfam" id="PF04138">
    <property type="entry name" value="GtrA_DPMS_TM"/>
    <property type="match status" value="1"/>
</dbReference>
<dbReference type="InterPro" id="IPR029044">
    <property type="entry name" value="Nucleotide-diphossugar_trans"/>
</dbReference>
<feature type="transmembrane region" description="Helical" evidence="8">
    <location>
        <begin position="337"/>
        <end position="362"/>
    </location>
</feature>
<evidence type="ECO:0000256" key="2">
    <source>
        <dbReference type="ARBA" id="ARBA00006739"/>
    </source>
</evidence>
<dbReference type="GO" id="GO:0004582">
    <property type="term" value="F:dolichyl-phosphate beta-D-mannosyltransferase activity"/>
    <property type="evidence" value="ECO:0007669"/>
    <property type="project" value="InterPro"/>
</dbReference>
<accession>A0A1J5I5W0</accession>
<dbReference type="Proteomes" id="UP000182344">
    <property type="component" value="Unassembled WGS sequence"/>
</dbReference>
<feature type="transmembrane region" description="Helical" evidence="8">
    <location>
        <begin position="368"/>
        <end position="387"/>
    </location>
</feature>
<sequence>MTSNKQIAVIVIPTYNEAGSIGEMIEYLNTKTFPSLDQKWDMKILVVDSNSPDGTGKIVSEKSKKYSNTFLFAETSKDGIGAAYLKGFKYSMEKLNADFIFEFDSDFQHPPESIPGMLQAMDEGYDYVIGSRKIKGGSNPKGWGFKRVFLSEVGSMIARLVMFFPFKNFFKVTDPTTGLKITRVKGFTDHLNLDFSHLYTKSFGYKFQLLFETLKLGAKFKEVPLQFGLRETGESKIEKQATIEMLMVVFKIRWYDDFTQKFLKFGIIGGFGFVVNVVGAKVFKSIMITPTSNLSYLNGIANAMASELAIISNFVFNNLWTFAANKITSPKIFISKFITFNLSSIVTGIVIPSVVIAILTSIFGDYLFLYQIIVIFGLTIPLNWFVYNKFIWKKK</sequence>
<feature type="domain" description="Glycosyltransferase 2-like" evidence="9">
    <location>
        <begin position="10"/>
        <end position="152"/>
    </location>
</feature>
<dbReference type="STRING" id="1805376.AUK05_00400"/>
<dbReference type="Gene3D" id="3.90.550.10">
    <property type="entry name" value="Spore Coat Polysaccharide Biosynthesis Protein SpsA, Chain A"/>
    <property type="match status" value="1"/>
</dbReference>
<evidence type="ECO:0000256" key="4">
    <source>
        <dbReference type="ARBA" id="ARBA00022679"/>
    </source>
</evidence>
<dbReference type="EMBL" id="MNZO01000006">
    <property type="protein sequence ID" value="OIP87790.1"/>
    <property type="molecule type" value="Genomic_DNA"/>
</dbReference>
<keyword evidence="4" id="KW-0808">Transferase</keyword>
<keyword evidence="7 8" id="KW-0472">Membrane</keyword>
<dbReference type="InterPro" id="IPR001173">
    <property type="entry name" value="Glyco_trans_2-like"/>
</dbReference>
<dbReference type="GO" id="GO:0009247">
    <property type="term" value="P:glycolipid biosynthetic process"/>
    <property type="evidence" value="ECO:0007669"/>
    <property type="project" value="TreeGrafter"/>
</dbReference>
<evidence type="ECO:0000313" key="11">
    <source>
        <dbReference type="EMBL" id="OIP87790.1"/>
    </source>
</evidence>
<dbReference type="InterPro" id="IPR007267">
    <property type="entry name" value="GtrA_DPMS_TM"/>
</dbReference>
<evidence type="ECO:0000256" key="6">
    <source>
        <dbReference type="ARBA" id="ARBA00022989"/>
    </source>
</evidence>
<dbReference type="InterPro" id="IPR039528">
    <property type="entry name" value="DPM1-like"/>
</dbReference>
<evidence type="ECO:0000256" key="1">
    <source>
        <dbReference type="ARBA" id="ARBA00004141"/>
    </source>
</evidence>
<dbReference type="GO" id="GO:0016020">
    <property type="term" value="C:membrane"/>
    <property type="evidence" value="ECO:0007669"/>
    <property type="project" value="UniProtKB-SubCell"/>
</dbReference>
<feature type="domain" description="GtrA/DPMS transmembrane" evidence="10">
    <location>
        <begin position="264"/>
        <end position="392"/>
    </location>
</feature>
<evidence type="ECO:0000259" key="10">
    <source>
        <dbReference type="Pfam" id="PF04138"/>
    </source>
</evidence>
<evidence type="ECO:0000256" key="8">
    <source>
        <dbReference type="SAM" id="Phobius"/>
    </source>
</evidence>
<organism evidence="11 12">
    <name type="scientific">Candidatus Shapirobacteria bacterium CG2_30_35_20</name>
    <dbReference type="NCBI Taxonomy" id="1805376"/>
    <lineage>
        <taxon>Bacteria</taxon>
        <taxon>Candidatus Shapironibacteriota</taxon>
    </lineage>
</organism>
<dbReference type="SUPFAM" id="SSF53448">
    <property type="entry name" value="Nucleotide-diphospho-sugar transferases"/>
    <property type="match status" value="1"/>
</dbReference>
<dbReference type="PANTHER" id="PTHR43398">
    <property type="entry name" value="DOLICHOL-PHOSPHATE MANNOSYLTRANSFERASE SUBUNIT 1"/>
    <property type="match status" value="1"/>
</dbReference>